<dbReference type="PANTHER" id="PTHR12131:SF1">
    <property type="entry name" value="ATP-DEPENDENT RNA HELICASE SUPV3L1, MITOCHONDRIAL-RELATED"/>
    <property type="match status" value="1"/>
</dbReference>
<keyword evidence="1" id="KW-0547">Nucleotide-binding</keyword>
<dbReference type="InterPro" id="IPR027417">
    <property type="entry name" value="P-loop_NTPase"/>
</dbReference>
<dbReference type="RefSeq" id="WP_106002694.1">
    <property type="nucleotide sequence ID" value="NZ_CP027527.1"/>
</dbReference>
<dbReference type="InterPro" id="IPR001650">
    <property type="entry name" value="Helicase_C-like"/>
</dbReference>
<dbReference type="GO" id="GO:0005524">
    <property type="term" value="F:ATP binding"/>
    <property type="evidence" value="ECO:0007669"/>
    <property type="project" value="UniProtKB-KW"/>
</dbReference>
<accession>A4TYV6</accession>
<evidence type="ECO:0000313" key="7">
    <source>
        <dbReference type="EMBL" id="CAM75813.1"/>
    </source>
</evidence>
<evidence type="ECO:0000256" key="5">
    <source>
        <dbReference type="SAM" id="MobiDB-lite"/>
    </source>
</evidence>
<dbReference type="InterPro" id="IPR055206">
    <property type="entry name" value="DEXQc_SUV3"/>
</dbReference>
<dbReference type="PANTHER" id="PTHR12131">
    <property type="entry name" value="ATP-DEPENDENT RNA AND DNA HELICASE"/>
    <property type="match status" value="1"/>
</dbReference>
<evidence type="ECO:0000256" key="4">
    <source>
        <dbReference type="ARBA" id="ARBA00022840"/>
    </source>
</evidence>
<organism evidence="7">
    <name type="scientific">Magnetospirillum gryphiswaldense</name>
    <dbReference type="NCBI Taxonomy" id="55518"/>
    <lineage>
        <taxon>Bacteria</taxon>
        <taxon>Pseudomonadati</taxon>
        <taxon>Pseudomonadota</taxon>
        <taxon>Alphaproteobacteria</taxon>
        <taxon>Rhodospirillales</taxon>
        <taxon>Rhodospirillaceae</taxon>
        <taxon>Magnetospirillum</taxon>
    </lineage>
</organism>
<dbReference type="SUPFAM" id="SSF52540">
    <property type="entry name" value="P-loop containing nucleoside triphosphate hydrolases"/>
    <property type="match status" value="2"/>
</dbReference>
<dbReference type="GO" id="GO:0016787">
    <property type="term" value="F:hydrolase activity"/>
    <property type="evidence" value="ECO:0007669"/>
    <property type="project" value="UniProtKB-KW"/>
</dbReference>
<dbReference type="InterPro" id="IPR050699">
    <property type="entry name" value="RNA-DNA_Helicase"/>
</dbReference>
<reference evidence="7" key="1">
    <citation type="journal article" date="2007" name="J. Bacteriol.">
        <title>Comparative genome analysis of four magnetotactic bacteria reveals a complex set of group-specific genes implicated in magnetosome biomineralization and function.</title>
        <authorList>
            <person name="Richter M."/>
            <person name="Kube M."/>
            <person name="Bazylinski D.A."/>
            <person name="Lombardot T."/>
            <person name="Gloeckner F.O."/>
            <person name="Reinhardt R."/>
            <person name="Schueler D."/>
        </authorList>
    </citation>
    <scope>NUCLEOTIDE SEQUENCE</scope>
    <source>
        <strain evidence="7">MSR-1</strain>
    </source>
</reference>
<dbReference type="SMART" id="SM00490">
    <property type="entry name" value="HELICc"/>
    <property type="match status" value="1"/>
</dbReference>
<dbReference type="Gene3D" id="3.40.50.300">
    <property type="entry name" value="P-loop containing nucleotide triphosphate hydrolases"/>
    <property type="match status" value="2"/>
</dbReference>
<sequence>MTGRVLAVLGPTNTGKTHFAIDRMLGHASGMIGFPLRLLARENYDRIVKAKGVAQVALITGEEKIIPAHPRWFVCTVESMPLDRRVAFLAVDEIQLCADPERGHIFTDRLLNARGSEETVFLGAETIKPLMRRLVPGVEYSSRPRLSSLTYAGAKKLNRLPPRSAVVAFSASEVYAMAEYVRRQRGGAAVVLGALSPRTRNAQIGLYQAGEVDYIVATDAIGMGLNMDVDHVAFAGLRKFDGRSPRPLAATEIAQIAGRAGRHMNDGTFGTTADIAGIDADVVEAVENHKFQPLAALSWRNADLRFTSTEALLASLDRAPEAKGLIRAREADDQQALTILAADDGIKALTTHPERVKLLWDVCQVPDFRKVMADNHTRLLGQIFRHLCGPGRRLPTDWLANHVARLDRSDGEMDTLLARIAHVRTWTYVSHRADWVTDPAHWQEKTRVIEDKLSDALHHCLTQRFVDRRTSVLVRAMRDDAHLLGAVAKSGEVLVEGQFVGHLDGFRFAADSAEGAVAAKAVLAAAARSLKPEMAARVARLVADDDQSFALDRHGHVLWDGQAVARLAAGHDRLSPQAELLPTDLLEPAQRERVQKRLNQFVVTAIAPVFAPLLERPEQLSGSGRGLLHQLAEGLGSTSRAQAEAQVATLTEADRRILAAQDIRLGLESVFIPALLKTHTQMLRAQLWAAHAGQPLPPWLPNGQVSLAVGTLPPAYLTALGYRCLDGLAVRVDMLERFTAQLRALARTHPDGFALPPPMATMLAAKAEMVHQALTALGWRRGDQGWQAPRRGHAKPRPKPIKAPNSSPFAILRELRAPKH</sequence>
<keyword evidence="2" id="KW-0378">Hydrolase</keyword>
<evidence type="ECO:0000256" key="1">
    <source>
        <dbReference type="ARBA" id="ARBA00022741"/>
    </source>
</evidence>
<dbReference type="PROSITE" id="PS51194">
    <property type="entry name" value="HELICASE_CTER"/>
    <property type="match status" value="1"/>
</dbReference>
<dbReference type="AlphaFoldDB" id="A4TYV6"/>
<feature type="domain" description="Helicase C-terminal" evidence="6">
    <location>
        <begin position="152"/>
        <end position="305"/>
    </location>
</feature>
<evidence type="ECO:0000256" key="2">
    <source>
        <dbReference type="ARBA" id="ARBA00022801"/>
    </source>
</evidence>
<evidence type="ECO:0000259" key="6">
    <source>
        <dbReference type="PROSITE" id="PS51194"/>
    </source>
</evidence>
<evidence type="ECO:0000256" key="3">
    <source>
        <dbReference type="ARBA" id="ARBA00022806"/>
    </source>
</evidence>
<dbReference type="Pfam" id="PF00271">
    <property type="entry name" value="Helicase_C"/>
    <property type="match status" value="1"/>
</dbReference>
<name>A4TYV6_9PROT</name>
<dbReference type="GO" id="GO:0004386">
    <property type="term" value="F:helicase activity"/>
    <property type="evidence" value="ECO:0007669"/>
    <property type="project" value="UniProtKB-KW"/>
</dbReference>
<keyword evidence="4" id="KW-0067">ATP-binding</keyword>
<feature type="region of interest" description="Disordered" evidence="5">
    <location>
        <begin position="781"/>
        <end position="820"/>
    </location>
</feature>
<feature type="compositionally biased region" description="Basic residues" evidence="5">
    <location>
        <begin position="790"/>
        <end position="800"/>
    </location>
</feature>
<keyword evidence="3 7" id="KW-0347">Helicase</keyword>
<protein>
    <submittedName>
        <fullName evidence="7">Helicase, C-terminal</fullName>
    </submittedName>
</protein>
<dbReference type="Pfam" id="PF22527">
    <property type="entry name" value="DEXQc_Suv3"/>
    <property type="match status" value="1"/>
</dbReference>
<proteinExistence type="predicted"/>
<gene>
    <name evidence="7" type="ORF">MGR_3377</name>
</gene>
<dbReference type="EMBL" id="CU459003">
    <property type="protein sequence ID" value="CAM75813.1"/>
    <property type="molecule type" value="Genomic_DNA"/>
</dbReference>